<evidence type="ECO:0000313" key="4">
    <source>
        <dbReference type="Proteomes" id="UP000307362"/>
    </source>
</evidence>
<feature type="region of interest" description="Disordered" evidence="1">
    <location>
        <begin position="587"/>
        <end position="623"/>
    </location>
</feature>
<dbReference type="InterPro" id="IPR006935">
    <property type="entry name" value="Helicase/UvrB_N"/>
</dbReference>
<evidence type="ECO:0000313" key="3">
    <source>
        <dbReference type="EMBL" id="TMP81840.1"/>
    </source>
</evidence>
<dbReference type="InterPro" id="IPR014001">
    <property type="entry name" value="Helicase_ATP-bd"/>
</dbReference>
<dbReference type="Pfam" id="PF04313">
    <property type="entry name" value="HSDR_N"/>
    <property type="match status" value="1"/>
</dbReference>
<name>A0A5S3YV81_9GAMM</name>
<feature type="compositionally biased region" description="Basic and acidic residues" evidence="1">
    <location>
        <begin position="595"/>
        <end position="605"/>
    </location>
</feature>
<dbReference type="CDD" id="cd18799">
    <property type="entry name" value="SF2_C_EcoAI-like"/>
    <property type="match status" value="1"/>
</dbReference>
<dbReference type="Gene3D" id="3.90.1570.30">
    <property type="match status" value="1"/>
</dbReference>
<dbReference type="NCBIfam" id="NF046051">
    <property type="entry name" value="restrict_EcoAI"/>
    <property type="match status" value="1"/>
</dbReference>
<organism evidence="3 4">
    <name type="scientific">Pseudoalteromonas phenolica</name>
    <dbReference type="NCBI Taxonomy" id="161398"/>
    <lineage>
        <taxon>Bacteria</taxon>
        <taxon>Pseudomonadati</taxon>
        <taxon>Pseudomonadota</taxon>
        <taxon>Gammaproteobacteria</taxon>
        <taxon>Alteromonadales</taxon>
        <taxon>Pseudoalteromonadaceae</taxon>
        <taxon>Pseudoalteromonas</taxon>
    </lineage>
</organism>
<dbReference type="InterPro" id="IPR007409">
    <property type="entry name" value="Restrct_endonuc_type1_HsdR_N"/>
</dbReference>
<reference evidence="4" key="2">
    <citation type="submission" date="2019-06" db="EMBL/GenBank/DDBJ databases">
        <title>Co-occurence of chitin degradation, pigmentation and bioactivity in marine Pseudoalteromonas.</title>
        <authorList>
            <person name="Sonnenschein E.C."/>
            <person name="Bech P.K."/>
        </authorList>
    </citation>
    <scope>NUCLEOTIDE SEQUENCE [LARGE SCALE GENOMIC DNA]</scope>
    <source>
        <strain evidence="4">S1189</strain>
    </source>
</reference>
<sequence length="822" mass="95189">MEKKELTEQEIRNQYIRPNIIKAGWKFGENFREEAITKGQILVKGQASVRSTKILKPDFSLYYKHGIPLGVIEAKNNKFSVDHGIEQAINYARVMKEATALDVPFVFSSNGDAFYFHDKTQSDPELIEQILPIDKFPSPEELWRKLCVWKGWTHEQAAQCAQSYHIDPNNHRIPRYYQSIAINRTIESIAKGDDRILLVMATGTGKTYTAFQIISRYRNYLIEQKQTQPRILFLADRNVLVDQTMVNDFRPFKGIMAKLSTKSKVIERDDGKREKLTNAITKGKVDSSYEIYLGLYQSMTGNEDHKKIYKSLPENFFDLIVVDECHRGSVKEDSAWREILKHFKSAIQVGLTATPKETKELSNIEYFGDPVYTYSLKQGIEDGFLAPYKVIKIGIDIDAGWEPKYQIYDKEGEKVEDRLYNVKDYDRTLKVDSRTRLVAKIFSDYLKKTKQRMAKSIIFCTDVDHAKRMRKALMQENADLVKKDDRYVTRITGDNKVGKDQLDYFIDPDEPYPVLVTTSELMTTGVDAKTCKFIVIDAEMGSMTKFKQVIGRGTRIHEEGKHQKTWFTIFDFKNVTTKIAEDDFHGPPIYVYEPKPSEPLDGADKGDEDDNKNEKDKKKTKNNKKKVFHLSEDQLAAEHVSTRVENVGLTGKLEIESFEQLRLEAKQTFRKEFRSLNEFIRKWNSVDKKQTIIDELASVGVAWDILEQDVGKDLDPYDLICHIAFDQPPLSRQERARNVKKRNYFGKYSKQARQVLEALLEKYADHGIGQIEDNNILKVEPLSDLGTKREIFREFFDGKEDYLTALRDLEDEIYSVEEEKQA</sequence>
<dbReference type="InterPro" id="IPR027417">
    <property type="entry name" value="P-loop_NTPase"/>
</dbReference>
<dbReference type="GO" id="GO:0003677">
    <property type="term" value="F:DNA binding"/>
    <property type="evidence" value="ECO:0007669"/>
    <property type="project" value="UniProtKB-KW"/>
</dbReference>
<accession>A0A5S3YV81</accession>
<dbReference type="RefSeq" id="WP_138566801.1">
    <property type="nucleotide sequence ID" value="NZ_PNCM01000013.1"/>
</dbReference>
<dbReference type="Pfam" id="PF04851">
    <property type="entry name" value="ResIII"/>
    <property type="match status" value="1"/>
</dbReference>
<dbReference type="OrthoDB" id="9804086at2"/>
<reference evidence="3 4" key="1">
    <citation type="submission" date="2017-12" db="EMBL/GenBank/DDBJ databases">
        <authorList>
            <person name="Paulsen S."/>
            <person name="Gram L.K."/>
        </authorList>
    </citation>
    <scope>NUCLEOTIDE SEQUENCE [LARGE SCALE GENOMIC DNA]</scope>
    <source>
        <strain evidence="3 4">S1189</strain>
    </source>
</reference>
<dbReference type="SUPFAM" id="SSF52540">
    <property type="entry name" value="P-loop containing nucleoside triphosphate hydrolases"/>
    <property type="match status" value="2"/>
</dbReference>
<dbReference type="GO" id="GO:0009035">
    <property type="term" value="F:type I site-specific deoxyribonuclease activity"/>
    <property type="evidence" value="ECO:0007669"/>
    <property type="project" value="UniProtKB-EC"/>
</dbReference>
<feature type="domain" description="Helicase ATP-binding" evidence="2">
    <location>
        <begin position="187"/>
        <end position="373"/>
    </location>
</feature>
<dbReference type="PANTHER" id="PTHR47396:SF1">
    <property type="entry name" value="ATP-DEPENDENT HELICASE IRC3-RELATED"/>
    <property type="match status" value="1"/>
</dbReference>
<protein>
    <recommendedName>
        <fullName evidence="2">Helicase ATP-binding domain-containing protein</fullName>
    </recommendedName>
</protein>
<proteinExistence type="predicted"/>
<dbReference type="AlphaFoldDB" id="A0A5S3YV81"/>
<dbReference type="Pfam" id="PF08463">
    <property type="entry name" value="EcoEI_R_C"/>
    <property type="match status" value="1"/>
</dbReference>
<dbReference type="CDD" id="cd18032">
    <property type="entry name" value="DEXHc_RE_I_III_res"/>
    <property type="match status" value="1"/>
</dbReference>
<comment type="caution">
    <text evidence="3">The sequence shown here is derived from an EMBL/GenBank/DDBJ whole genome shotgun (WGS) entry which is preliminary data.</text>
</comment>
<dbReference type="InterPro" id="IPR050742">
    <property type="entry name" value="Helicase_Restrict-Modif_Enz"/>
</dbReference>
<dbReference type="InterPro" id="IPR013670">
    <property type="entry name" value="EcoEI_R_C_dom"/>
</dbReference>
<dbReference type="Gene3D" id="3.40.50.300">
    <property type="entry name" value="P-loop containing nucleotide triphosphate hydrolases"/>
    <property type="match status" value="2"/>
</dbReference>
<dbReference type="PANTHER" id="PTHR47396">
    <property type="entry name" value="TYPE I RESTRICTION ENZYME ECOKI R PROTEIN"/>
    <property type="match status" value="1"/>
</dbReference>
<gene>
    <name evidence="3" type="ORF">CWB73_05415</name>
</gene>
<dbReference type="EMBL" id="PNCM01000013">
    <property type="protein sequence ID" value="TMP81840.1"/>
    <property type="molecule type" value="Genomic_DNA"/>
</dbReference>
<dbReference type="Proteomes" id="UP000307362">
    <property type="component" value="Unassembled WGS sequence"/>
</dbReference>
<dbReference type="GO" id="GO:0009307">
    <property type="term" value="P:DNA restriction-modification system"/>
    <property type="evidence" value="ECO:0007669"/>
    <property type="project" value="UniProtKB-KW"/>
</dbReference>
<evidence type="ECO:0000259" key="2">
    <source>
        <dbReference type="PROSITE" id="PS51192"/>
    </source>
</evidence>
<dbReference type="PROSITE" id="PS51192">
    <property type="entry name" value="HELICASE_ATP_BIND_1"/>
    <property type="match status" value="1"/>
</dbReference>
<dbReference type="GO" id="GO:0005829">
    <property type="term" value="C:cytosol"/>
    <property type="evidence" value="ECO:0007669"/>
    <property type="project" value="TreeGrafter"/>
</dbReference>
<dbReference type="SMART" id="SM00487">
    <property type="entry name" value="DEXDc"/>
    <property type="match status" value="1"/>
</dbReference>
<dbReference type="GO" id="GO:0005524">
    <property type="term" value="F:ATP binding"/>
    <property type="evidence" value="ECO:0007669"/>
    <property type="project" value="UniProtKB-KW"/>
</dbReference>
<evidence type="ECO:0000256" key="1">
    <source>
        <dbReference type="SAM" id="MobiDB-lite"/>
    </source>
</evidence>